<dbReference type="SUPFAM" id="SSF53383">
    <property type="entry name" value="PLP-dependent transferases"/>
    <property type="match status" value="1"/>
</dbReference>
<reference evidence="4" key="2">
    <citation type="submission" date="2023-05" db="EMBL/GenBank/DDBJ databases">
        <authorList>
            <consortium name="Lawrence Berkeley National Laboratory"/>
            <person name="Steindorff A."/>
            <person name="Hensen N."/>
            <person name="Bonometti L."/>
            <person name="Westerberg I."/>
            <person name="Brannstrom I.O."/>
            <person name="Guillou S."/>
            <person name="Cros-Aarteil S."/>
            <person name="Calhoun S."/>
            <person name="Haridas S."/>
            <person name="Kuo A."/>
            <person name="Mondo S."/>
            <person name="Pangilinan J."/>
            <person name="Riley R."/>
            <person name="Labutti K."/>
            <person name="Andreopoulos B."/>
            <person name="Lipzen A."/>
            <person name="Chen C."/>
            <person name="Yanf M."/>
            <person name="Daum C."/>
            <person name="Ng V."/>
            <person name="Clum A."/>
            <person name="Ohm R."/>
            <person name="Martin F."/>
            <person name="Silar P."/>
            <person name="Natvig D."/>
            <person name="Lalanne C."/>
            <person name="Gautier V."/>
            <person name="Ament-Velasquez S.L."/>
            <person name="Kruys A."/>
            <person name="Hutchinson M.I."/>
            <person name="Powell A.J."/>
            <person name="Barry K."/>
            <person name="Miller A.N."/>
            <person name="Grigoriev I.V."/>
            <person name="Debuchy R."/>
            <person name="Gladieux P."/>
            <person name="Thoren M.H."/>
            <person name="Johannesson H."/>
        </authorList>
    </citation>
    <scope>NUCLEOTIDE SEQUENCE</scope>
    <source>
        <strain evidence="4">CBS 538.74</strain>
    </source>
</reference>
<dbReference type="InterPro" id="IPR000192">
    <property type="entry name" value="Aminotrans_V_dom"/>
</dbReference>
<evidence type="ECO:0000313" key="4">
    <source>
        <dbReference type="EMBL" id="KAK4156115.1"/>
    </source>
</evidence>
<dbReference type="InterPro" id="IPR015424">
    <property type="entry name" value="PyrdxlP-dep_Trfase"/>
</dbReference>
<comment type="caution">
    <text evidence="4">The sequence shown here is derived from an EMBL/GenBank/DDBJ whole genome shotgun (WGS) entry which is preliminary data.</text>
</comment>
<dbReference type="PANTHER" id="PTHR43092">
    <property type="entry name" value="L-CYSTEINE DESULFHYDRASE"/>
    <property type="match status" value="1"/>
</dbReference>
<dbReference type="InterPro" id="IPR015421">
    <property type="entry name" value="PyrdxlP-dep_Trfase_major"/>
</dbReference>
<organism evidence="4 5">
    <name type="scientific">Chaetomidium leptoderma</name>
    <dbReference type="NCBI Taxonomy" id="669021"/>
    <lineage>
        <taxon>Eukaryota</taxon>
        <taxon>Fungi</taxon>
        <taxon>Dikarya</taxon>
        <taxon>Ascomycota</taxon>
        <taxon>Pezizomycotina</taxon>
        <taxon>Sordariomycetes</taxon>
        <taxon>Sordariomycetidae</taxon>
        <taxon>Sordariales</taxon>
        <taxon>Chaetomiaceae</taxon>
        <taxon>Chaetomidium</taxon>
    </lineage>
</organism>
<accession>A0AAN6VRM4</accession>
<evidence type="ECO:0000256" key="1">
    <source>
        <dbReference type="ARBA" id="ARBA00022898"/>
    </source>
</evidence>
<reference evidence="4" key="1">
    <citation type="journal article" date="2023" name="Mol. Phylogenet. Evol.">
        <title>Genome-scale phylogeny and comparative genomics of the fungal order Sordariales.</title>
        <authorList>
            <person name="Hensen N."/>
            <person name="Bonometti L."/>
            <person name="Westerberg I."/>
            <person name="Brannstrom I.O."/>
            <person name="Guillou S."/>
            <person name="Cros-Aarteil S."/>
            <person name="Calhoun S."/>
            <person name="Haridas S."/>
            <person name="Kuo A."/>
            <person name="Mondo S."/>
            <person name="Pangilinan J."/>
            <person name="Riley R."/>
            <person name="LaButti K."/>
            <person name="Andreopoulos B."/>
            <person name="Lipzen A."/>
            <person name="Chen C."/>
            <person name="Yan M."/>
            <person name="Daum C."/>
            <person name="Ng V."/>
            <person name="Clum A."/>
            <person name="Steindorff A."/>
            <person name="Ohm R.A."/>
            <person name="Martin F."/>
            <person name="Silar P."/>
            <person name="Natvig D.O."/>
            <person name="Lalanne C."/>
            <person name="Gautier V."/>
            <person name="Ament-Velasquez S.L."/>
            <person name="Kruys A."/>
            <person name="Hutchinson M.I."/>
            <person name="Powell A.J."/>
            <person name="Barry K."/>
            <person name="Miller A.N."/>
            <person name="Grigoriev I.V."/>
            <person name="Debuchy R."/>
            <person name="Gladieux P."/>
            <person name="Hiltunen Thoren M."/>
            <person name="Johannesson H."/>
        </authorList>
    </citation>
    <scope>NUCLEOTIDE SEQUENCE</scope>
    <source>
        <strain evidence="4">CBS 538.74</strain>
    </source>
</reference>
<evidence type="ECO:0000313" key="5">
    <source>
        <dbReference type="Proteomes" id="UP001302745"/>
    </source>
</evidence>
<evidence type="ECO:0000259" key="3">
    <source>
        <dbReference type="Pfam" id="PF00266"/>
    </source>
</evidence>
<dbReference type="Pfam" id="PF00266">
    <property type="entry name" value="Aminotran_5"/>
    <property type="match status" value="1"/>
</dbReference>
<evidence type="ECO:0000256" key="2">
    <source>
        <dbReference type="SAM" id="MobiDB-lite"/>
    </source>
</evidence>
<dbReference type="Gene3D" id="3.40.640.10">
    <property type="entry name" value="Type I PLP-dependent aspartate aminotransferase-like (Major domain)"/>
    <property type="match status" value="1"/>
</dbReference>
<name>A0AAN6VRM4_9PEZI</name>
<sequence>MGLTHELPLREKAGAGEAQPGPVKFGRELKEQQFLFDPAYRNLNHGSFGTIPRFIQAKLRGYQDQAEARPDPFIRYEYPKLLDESRAAIAQLLGVPTDTAVFVPNATAGVNTVLRNIVWNPDGKDEILHFDTIYAGCAKTIDYVIEDRHNLVSARCIPLAYPCEDAAILAAFHAAVDASTAAGHRPRLCLFDVVSSLPGVRFPFEALTAACRTRKILSLVDGAQGVGMVDLGHLPTVDPDFFVSNCHKWLHVPRGCAVLYVPRRNQPLIRSTLPTSHGFVPRAVEARFNPLPPSAKSEFVNNFEFVGTVDNAPYLCVKDAIKWREEVLGGEARILEALTEMARTGGKMVAGILGTEVLDNATQSLTRCSMVNIGLPLAVEGGGQEGREGLSVIPKSDISAVTNWILRVLIDEHKTFVALYVYNGQWWARLSAQVYLELDDFEWAGQTLKEVCARVAKGEYKQ</sequence>
<proteinExistence type="predicted"/>
<keyword evidence="1" id="KW-0663">Pyridoxal phosphate</keyword>
<feature type="region of interest" description="Disordered" evidence="2">
    <location>
        <begin position="1"/>
        <end position="23"/>
    </location>
</feature>
<feature type="domain" description="Aminotransferase class V" evidence="3">
    <location>
        <begin position="182"/>
        <end position="276"/>
    </location>
</feature>
<dbReference type="EMBL" id="MU856874">
    <property type="protein sequence ID" value="KAK4156115.1"/>
    <property type="molecule type" value="Genomic_DNA"/>
</dbReference>
<dbReference type="AlphaFoldDB" id="A0AAN6VRM4"/>
<dbReference type="PANTHER" id="PTHR43092:SF2">
    <property type="entry name" value="HERCYNYLCYSTEINE SULFOXIDE LYASE"/>
    <property type="match status" value="1"/>
</dbReference>
<protein>
    <submittedName>
        <fullName evidence="4">L-cysteine desulfhydrase</fullName>
    </submittedName>
</protein>
<keyword evidence="5" id="KW-1185">Reference proteome</keyword>
<dbReference type="Proteomes" id="UP001302745">
    <property type="component" value="Unassembled WGS sequence"/>
</dbReference>
<gene>
    <name evidence="4" type="ORF">C8A00DRAFT_12912</name>
</gene>